<dbReference type="SUPFAM" id="SSF51905">
    <property type="entry name" value="FAD/NAD(P)-binding domain"/>
    <property type="match status" value="1"/>
</dbReference>
<proteinExistence type="predicted"/>
<evidence type="ECO:0008006" key="2">
    <source>
        <dbReference type="Google" id="ProtNLM"/>
    </source>
</evidence>
<dbReference type="EMBL" id="BARW01020592">
    <property type="protein sequence ID" value="GAI93437.1"/>
    <property type="molecule type" value="Genomic_DNA"/>
</dbReference>
<evidence type="ECO:0000313" key="1">
    <source>
        <dbReference type="EMBL" id="GAI93437.1"/>
    </source>
</evidence>
<name>X1SK66_9ZZZZ</name>
<organism evidence="1">
    <name type="scientific">marine sediment metagenome</name>
    <dbReference type="NCBI Taxonomy" id="412755"/>
    <lineage>
        <taxon>unclassified sequences</taxon>
        <taxon>metagenomes</taxon>
        <taxon>ecological metagenomes</taxon>
    </lineage>
</organism>
<feature type="non-terminal residue" evidence="1">
    <location>
        <position position="1"/>
    </location>
</feature>
<comment type="caution">
    <text evidence="1">The sequence shown here is derived from an EMBL/GenBank/DDBJ whole genome shotgun (WGS) entry which is preliminary data.</text>
</comment>
<accession>X1SK66</accession>
<gene>
    <name evidence="1" type="ORF">S12H4_34764</name>
</gene>
<sequence>ADKLLVSAEKIIPGLSRHIICKDIATPLTFERYTLNSGGAAMGWFPAPGGKMRSQITPIKNLYQAGAWTSPGPSIYMVIPSGRNAARLILKSRRGE</sequence>
<reference evidence="1" key="1">
    <citation type="journal article" date="2014" name="Front. Microbiol.">
        <title>High frequency of phylogenetically diverse reductive dehalogenase-homologous genes in deep subseafloor sedimentary metagenomes.</title>
        <authorList>
            <person name="Kawai M."/>
            <person name="Futagami T."/>
            <person name="Toyoda A."/>
            <person name="Takaki Y."/>
            <person name="Nishi S."/>
            <person name="Hori S."/>
            <person name="Arai W."/>
            <person name="Tsubouchi T."/>
            <person name="Morono Y."/>
            <person name="Uchiyama I."/>
            <person name="Ito T."/>
            <person name="Fujiyama A."/>
            <person name="Inagaki F."/>
            <person name="Takami H."/>
        </authorList>
    </citation>
    <scope>NUCLEOTIDE SEQUENCE</scope>
    <source>
        <strain evidence="1">Expedition CK06-06</strain>
    </source>
</reference>
<protein>
    <recommendedName>
        <fullName evidence="2">Amine oxidase domain-containing protein</fullName>
    </recommendedName>
</protein>
<dbReference type="AlphaFoldDB" id="X1SK66"/>
<dbReference type="InterPro" id="IPR036188">
    <property type="entry name" value="FAD/NAD-bd_sf"/>
</dbReference>